<dbReference type="PANTHER" id="PTHR41930:SF1">
    <property type="entry name" value="DEPHOSPHO-COA KINASE"/>
    <property type="match status" value="1"/>
</dbReference>
<keyword evidence="1" id="KW-0418">Kinase</keyword>
<keyword evidence="2" id="KW-1185">Reference proteome</keyword>
<dbReference type="STRING" id="1678841.TBC1_11247"/>
<sequence>MIIIGITGTLGAGKGTIVDYLIRERGFVHFSVRGFISREIEKRGMPVNRDSMVIVANELRAAHSPSYIVDCLFEEARLTGKNCVIESIRTPGEVLSLKAKGSFYLFAVDADPYTRYTRITTRNSETDRIDYETFRANEAREMTSEDPNHQNLYRCIKMADFVFSNDQTIADLEAQVAAVLDQICK</sequence>
<reference evidence="1" key="1">
    <citation type="journal article" date="2015" name="Genome Announc.">
        <title>Draft Genome Sequence of Bacteroidales Strain TBC1, a Novel Isolate from a Methanogenic Wastewater Treatment System.</title>
        <authorList>
            <person name="Tourlousse D.M."/>
            <person name="Matsuura N."/>
            <person name="Sun L."/>
            <person name="Toyonaga M."/>
            <person name="Kuroda K."/>
            <person name="Ohashi A."/>
            <person name="Cruz R."/>
            <person name="Yamaguchi T."/>
            <person name="Sekiguchi Y."/>
        </authorList>
    </citation>
    <scope>NUCLEOTIDE SEQUENCE [LARGE SCALE GENOMIC DNA]</scope>
    <source>
        <strain evidence="1">TBC1</strain>
    </source>
</reference>
<dbReference type="InterPro" id="IPR027417">
    <property type="entry name" value="P-loop_NTPase"/>
</dbReference>
<name>A0A0S7BYS7_9BACT</name>
<keyword evidence="1" id="KW-0808">Transferase</keyword>
<evidence type="ECO:0000313" key="2">
    <source>
        <dbReference type="Proteomes" id="UP000053091"/>
    </source>
</evidence>
<evidence type="ECO:0000313" key="1">
    <source>
        <dbReference type="EMBL" id="GAP42118.1"/>
    </source>
</evidence>
<protein>
    <submittedName>
        <fullName evidence="1">Dephospho-CoA kinase</fullName>
    </submittedName>
</protein>
<accession>A0A0S7BYS7</accession>
<dbReference type="Proteomes" id="UP000053091">
    <property type="component" value="Unassembled WGS sequence"/>
</dbReference>
<dbReference type="GO" id="GO:0016301">
    <property type="term" value="F:kinase activity"/>
    <property type="evidence" value="ECO:0007669"/>
    <property type="project" value="UniProtKB-KW"/>
</dbReference>
<dbReference type="Gene3D" id="3.40.50.300">
    <property type="entry name" value="P-loop containing nucleotide triphosphate hydrolases"/>
    <property type="match status" value="1"/>
</dbReference>
<dbReference type="SUPFAM" id="SSF52540">
    <property type="entry name" value="P-loop containing nucleoside triphosphate hydrolases"/>
    <property type="match status" value="1"/>
</dbReference>
<dbReference type="PANTHER" id="PTHR41930">
    <property type="entry name" value="UPF0200 PROTEIN MJ1399"/>
    <property type="match status" value="1"/>
</dbReference>
<dbReference type="EMBL" id="DF968182">
    <property type="protein sequence ID" value="GAP42118.1"/>
    <property type="molecule type" value="Genomic_DNA"/>
</dbReference>
<dbReference type="Pfam" id="PF13238">
    <property type="entry name" value="AAA_18"/>
    <property type="match status" value="1"/>
</dbReference>
<proteinExistence type="predicted"/>
<gene>
    <name evidence="1" type="ORF">TBC1_11247</name>
</gene>
<organism evidence="1">
    <name type="scientific">Lentimicrobium saccharophilum</name>
    <dbReference type="NCBI Taxonomy" id="1678841"/>
    <lineage>
        <taxon>Bacteria</taxon>
        <taxon>Pseudomonadati</taxon>
        <taxon>Bacteroidota</taxon>
        <taxon>Bacteroidia</taxon>
        <taxon>Bacteroidales</taxon>
        <taxon>Lentimicrobiaceae</taxon>
        <taxon>Lentimicrobium</taxon>
    </lineage>
</organism>
<dbReference type="AlphaFoldDB" id="A0A0S7BYS7"/>
<dbReference type="RefSeq" id="WP_062037338.1">
    <property type="nucleotide sequence ID" value="NZ_DF968182.1"/>
</dbReference>